<dbReference type="PANTHER" id="PTHR43394:SF1">
    <property type="entry name" value="ATP-BINDING CASSETTE SUB-FAMILY B MEMBER 10, MITOCHONDRIAL"/>
    <property type="match status" value="1"/>
</dbReference>
<feature type="transmembrane region" description="Helical" evidence="7">
    <location>
        <begin position="260"/>
        <end position="278"/>
    </location>
</feature>
<dbReference type="GO" id="GO:0016887">
    <property type="term" value="F:ATP hydrolysis activity"/>
    <property type="evidence" value="ECO:0007669"/>
    <property type="project" value="InterPro"/>
</dbReference>
<dbReference type="InterPro" id="IPR036640">
    <property type="entry name" value="ABC1_TM_sf"/>
</dbReference>
<dbReference type="Gene3D" id="3.40.50.300">
    <property type="entry name" value="P-loop containing nucleotide triphosphate hydrolases"/>
    <property type="match status" value="1"/>
</dbReference>
<feature type="transmembrane region" description="Helical" evidence="7">
    <location>
        <begin position="75"/>
        <end position="97"/>
    </location>
</feature>
<dbReference type="InterPro" id="IPR027417">
    <property type="entry name" value="P-loop_NTPase"/>
</dbReference>
<dbReference type="CDD" id="cd03249">
    <property type="entry name" value="ABC_MTABC3_MDL1_MDL2"/>
    <property type="match status" value="1"/>
</dbReference>
<keyword evidence="5 7" id="KW-1133">Transmembrane helix</keyword>
<dbReference type="OrthoDB" id="9780296at2"/>
<reference evidence="10 11" key="1">
    <citation type="submission" date="2017-10" db="EMBL/GenBank/DDBJ databases">
        <title>The draft genome sequence of Lewinella nigricans NBRC 102662.</title>
        <authorList>
            <person name="Wang K."/>
        </authorList>
    </citation>
    <scope>NUCLEOTIDE SEQUENCE [LARGE SCALE GENOMIC DNA]</scope>
    <source>
        <strain evidence="10 11">NBRC 102662</strain>
    </source>
</reference>
<evidence type="ECO:0000256" key="3">
    <source>
        <dbReference type="ARBA" id="ARBA00022741"/>
    </source>
</evidence>
<feature type="transmembrane region" description="Helical" evidence="7">
    <location>
        <begin position="35"/>
        <end position="55"/>
    </location>
</feature>
<accession>A0A2D0NIY6</accession>
<dbReference type="InterPro" id="IPR039421">
    <property type="entry name" value="Type_1_exporter"/>
</dbReference>
<dbReference type="PROSITE" id="PS50929">
    <property type="entry name" value="ABC_TM1F"/>
    <property type="match status" value="1"/>
</dbReference>
<dbReference type="SMART" id="SM00382">
    <property type="entry name" value="AAA"/>
    <property type="match status" value="1"/>
</dbReference>
<evidence type="ECO:0000256" key="4">
    <source>
        <dbReference type="ARBA" id="ARBA00022840"/>
    </source>
</evidence>
<dbReference type="FunFam" id="3.40.50.300:FF:000218">
    <property type="entry name" value="Multidrug ABC transporter ATP-binding protein"/>
    <property type="match status" value="1"/>
</dbReference>
<dbReference type="CDD" id="cd18576">
    <property type="entry name" value="ABC_6TM_bac_exporter_ABCB8_10_like"/>
    <property type="match status" value="1"/>
</dbReference>
<evidence type="ECO:0000256" key="2">
    <source>
        <dbReference type="ARBA" id="ARBA00022692"/>
    </source>
</evidence>
<dbReference type="GO" id="GO:0005524">
    <property type="term" value="F:ATP binding"/>
    <property type="evidence" value="ECO:0007669"/>
    <property type="project" value="UniProtKB-KW"/>
</dbReference>
<keyword evidence="3" id="KW-0547">Nucleotide-binding</keyword>
<dbReference type="PANTHER" id="PTHR43394">
    <property type="entry name" value="ATP-DEPENDENT PERMEASE MDL1, MITOCHONDRIAL"/>
    <property type="match status" value="1"/>
</dbReference>
<feature type="domain" description="ABC transporter" evidence="8">
    <location>
        <begin position="356"/>
        <end position="592"/>
    </location>
</feature>
<comment type="caution">
    <text evidence="10">The sequence shown here is derived from an EMBL/GenBank/DDBJ whole genome shotgun (WGS) entry which is preliminary data.</text>
</comment>
<keyword evidence="4 10" id="KW-0067">ATP-binding</keyword>
<protein>
    <submittedName>
        <fullName evidence="10">Multidrug ABC transporter ATP-binding protein</fullName>
    </submittedName>
</protein>
<dbReference type="Proteomes" id="UP000223913">
    <property type="component" value="Unassembled WGS sequence"/>
</dbReference>
<gene>
    <name evidence="10" type="ORF">CRP01_00410</name>
</gene>
<dbReference type="Gene3D" id="1.20.1560.10">
    <property type="entry name" value="ABC transporter type 1, transmembrane domain"/>
    <property type="match status" value="1"/>
</dbReference>
<evidence type="ECO:0000256" key="5">
    <source>
        <dbReference type="ARBA" id="ARBA00022989"/>
    </source>
</evidence>
<feature type="transmembrane region" description="Helical" evidence="7">
    <location>
        <begin position="298"/>
        <end position="316"/>
    </location>
</feature>
<dbReference type="PROSITE" id="PS00211">
    <property type="entry name" value="ABC_TRANSPORTER_1"/>
    <property type="match status" value="1"/>
</dbReference>
<dbReference type="AlphaFoldDB" id="A0A2D0NIY6"/>
<dbReference type="Pfam" id="PF00664">
    <property type="entry name" value="ABC_membrane"/>
    <property type="match status" value="1"/>
</dbReference>
<evidence type="ECO:0000259" key="8">
    <source>
        <dbReference type="PROSITE" id="PS50893"/>
    </source>
</evidence>
<sequence>MSRRREKDDAPKVKLTRERLKKATQIFTYVLPYKWYMVAGFFFLISGSLLFLGIMKLPGEILNVATGKSNWGMSLNQVFLLLIGLLVLQSVFSYFRVQVFAIISEKSIALLRKDLFSKLITLPISYLEERRVGELTSRITSDVAKIQQVVSVTFAEFLRQIILLLGGVAIILFTMSKLALVMLATFPFAVLVAVYMGRKLRKLMKTRQDQLAQTNVVVEETMQTIQTVKAYTNEGFELRRYIKYLDEVVRVSLKAANIRGIFASFIILVMLGTLFLIMWRAAVLVQQGEMVEGNLIDFIAYAGIIGGAIASIGNFYTEIVSAIGSTERVFDIMQENSEVDLDAADRALNSKSGGHIRYDHVHFSYPTRADVPVLQGIDLEVRPGQKVALVGASGAGKSTIIQLLLRYYQPQEGEILLDGQPIQSYDLSAYRKNLAIVPQEVILFGGTIRENILYGKPGATDEEVRLAARQANALDFITAFPDGFETTVGERGVKLSGGQRQRIAIARAILKDPAVLLLDEATSSLDAESEKAVQDALNTLMQGRTSIIIAHRLATIRDVDRIYVIEQGQIVESGTHLELSEKQDGAYSNLAKLQFDLAE</sequence>
<feature type="domain" description="ABC transmembrane type-1" evidence="9">
    <location>
        <begin position="38"/>
        <end position="321"/>
    </location>
</feature>
<evidence type="ECO:0000313" key="10">
    <source>
        <dbReference type="EMBL" id="PHN08408.1"/>
    </source>
</evidence>
<organism evidence="10 11">
    <name type="scientific">Flavilitoribacter nigricans (strain ATCC 23147 / DSM 23189 / NBRC 102662 / NCIMB 1420 / SS-2)</name>
    <name type="common">Lewinella nigricans</name>
    <dbReference type="NCBI Taxonomy" id="1122177"/>
    <lineage>
        <taxon>Bacteria</taxon>
        <taxon>Pseudomonadati</taxon>
        <taxon>Bacteroidota</taxon>
        <taxon>Saprospiria</taxon>
        <taxon>Saprospirales</taxon>
        <taxon>Lewinellaceae</taxon>
        <taxon>Flavilitoribacter</taxon>
    </lineage>
</organism>
<dbReference type="GO" id="GO:0005886">
    <property type="term" value="C:plasma membrane"/>
    <property type="evidence" value="ECO:0007669"/>
    <property type="project" value="UniProtKB-SubCell"/>
</dbReference>
<keyword evidence="11" id="KW-1185">Reference proteome</keyword>
<keyword evidence="2 7" id="KW-0812">Transmembrane</keyword>
<dbReference type="Pfam" id="PF00005">
    <property type="entry name" value="ABC_tran"/>
    <property type="match status" value="1"/>
</dbReference>
<dbReference type="InterPro" id="IPR011527">
    <property type="entry name" value="ABC1_TM_dom"/>
</dbReference>
<dbReference type="InterPro" id="IPR003439">
    <property type="entry name" value="ABC_transporter-like_ATP-bd"/>
</dbReference>
<feature type="transmembrane region" description="Helical" evidence="7">
    <location>
        <begin position="157"/>
        <end position="173"/>
    </location>
</feature>
<evidence type="ECO:0000256" key="6">
    <source>
        <dbReference type="ARBA" id="ARBA00023136"/>
    </source>
</evidence>
<feature type="transmembrane region" description="Helical" evidence="7">
    <location>
        <begin position="179"/>
        <end position="197"/>
    </location>
</feature>
<evidence type="ECO:0000256" key="1">
    <source>
        <dbReference type="ARBA" id="ARBA00004651"/>
    </source>
</evidence>
<keyword evidence="6 7" id="KW-0472">Membrane</keyword>
<name>A0A2D0NIY6_FLAN2</name>
<dbReference type="InterPro" id="IPR017871">
    <property type="entry name" value="ABC_transporter-like_CS"/>
</dbReference>
<dbReference type="InterPro" id="IPR003593">
    <property type="entry name" value="AAA+_ATPase"/>
</dbReference>
<dbReference type="SUPFAM" id="SSF52540">
    <property type="entry name" value="P-loop containing nucleoside triphosphate hydrolases"/>
    <property type="match status" value="1"/>
</dbReference>
<proteinExistence type="predicted"/>
<dbReference type="EMBL" id="PDUD01000001">
    <property type="protein sequence ID" value="PHN08408.1"/>
    <property type="molecule type" value="Genomic_DNA"/>
</dbReference>
<evidence type="ECO:0000259" key="9">
    <source>
        <dbReference type="PROSITE" id="PS50929"/>
    </source>
</evidence>
<comment type="subcellular location">
    <subcellularLocation>
        <location evidence="1">Cell membrane</location>
        <topology evidence="1">Multi-pass membrane protein</topology>
    </subcellularLocation>
</comment>
<dbReference type="PROSITE" id="PS50893">
    <property type="entry name" value="ABC_TRANSPORTER_2"/>
    <property type="match status" value="1"/>
</dbReference>
<dbReference type="GO" id="GO:0015421">
    <property type="term" value="F:ABC-type oligopeptide transporter activity"/>
    <property type="evidence" value="ECO:0007669"/>
    <property type="project" value="TreeGrafter"/>
</dbReference>
<evidence type="ECO:0000313" key="11">
    <source>
        <dbReference type="Proteomes" id="UP000223913"/>
    </source>
</evidence>
<dbReference type="RefSeq" id="WP_099148000.1">
    <property type="nucleotide sequence ID" value="NZ_PDUD01000001.1"/>
</dbReference>
<dbReference type="SUPFAM" id="SSF90123">
    <property type="entry name" value="ABC transporter transmembrane region"/>
    <property type="match status" value="1"/>
</dbReference>
<evidence type="ECO:0000256" key="7">
    <source>
        <dbReference type="SAM" id="Phobius"/>
    </source>
</evidence>